<dbReference type="GO" id="GO:0016301">
    <property type="term" value="F:kinase activity"/>
    <property type="evidence" value="ECO:0007669"/>
    <property type="project" value="UniProtKB-KW"/>
</dbReference>
<evidence type="ECO:0000313" key="2">
    <source>
        <dbReference type="Proteomes" id="UP001601059"/>
    </source>
</evidence>
<dbReference type="EMBL" id="JBIACK010000009">
    <property type="protein sequence ID" value="MFE8702284.1"/>
    <property type="molecule type" value="Genomic_DNA"/>
</dbReference>
<gene>
    <name evidence="1" type="ORF">ACFYKX_16940</name>
</gene>
<evidence type="ECO:0000313" key="1">
    <source>
        <dbReference type="EMBL" id="MFE8702284.1"/>
    </source>
</evidence>
<accession>A0ABW6KDG9</accession>
<dbReference type="PANTHER" id="PTHR45569:SF1">
    <property type="entry name" value="SENSOR PROTEIN KDPD"/>
    <property type="match status" value="1"/>
</dbReference>
<dbReference type="InterPro" id="IPR052023">
    <property type="entry name" value="Histidine_kinase_KdpD"/>
</dbReference>
<dbReference type="RefSeq" id="WP_389362253.1">
    <property type="nucleotide sequence ID" value="NZ_JBIACK010000009.1"/>
</dbReference>
<dbReference type="SUPFAM" id="SSF52402">
    <property type="entry name" value="Adenine nucleotide alpha hydrolases-like"/>
    <property type="match status" value="1"/>
</dbReference>
<dbReference type="Proteomes" id="UP001601059">
    <property type="component" value="Unassembled WGS sequence"/>
</dbReference>
<protein>
    <submittedName>
        <fullName evidence="1">Histidine kinase</fullName>
    </submittedName>
</protein>
<comment type="caution">
    <text evidence="1">The sequence shown here is derived from an EMBL/GenBank/DDBJ whole genome shotgun (WGS) entry which is preliminary data.</text>
</comment>
<proteinExistence type="predicted"/>
<sequence>MENILVCVSHPNHAERLIQRGRLLAEAFGGSCLVLSVHKNHMDDDLDFNQLQTKLMFQTLAEKYDVKMLSKCSEGKKVSIVIADTAKEENITQIVIGQAVQSKLELVMKQSIINELFQQLEGVDVHVVEVNREVHNQSEFCDRGINSQIVKKDSEYYLVFDDTQEEGLDGIFFRELSTNFSNGFFVIQKENEHQVVRVRNGVVQLSDLDQS</sequence>
<dbReference type="Gene3D" id="3.40.50.620">
    <property type="entry name" value="HUPs"/>
    <property type="match status" value="1"/>
</dbReference>
<reference evidence="1 2" key="1">
    <citation type="submission" date="2024-08" db="EMBL/GenBank/DDBJ databases">
        <title>Two novel Cytobacillus novel species.</title>
        <authorList>
            <person name="Liu G."/>
        </authorList>
    </citation>
    <scope>NUCLEOTIDE SEQUENCE [LARGE SCALE GENOMIC DNA]</scope>
    <source>
        <strain evidence="1 2">FJAT-54145</strain>
    </source>
</reference>
<dbReference type="InterPro" id="IPR014729">
    <property type="entry name" value="Rossmann-like_a/b/a_fold"/>
</dbReference>
<keyword evidence="1" id="KW-0808">Transferase</keyword>
<name>A0ABW6KDG9_9BACI</name>
<keyword evidence="2" id="KW-1185">Reference proteome</keyword>
<keyword evidence="1" id="KW-0418">Kinase</keyword>
<organism evidence="1 2">
    <name type="scientific">Cytobacillus spartinae</name>
    <dbReference type="NCBI Taxonomy" id="3299023"/>
    <lineage>
        <taxon>Bacteria</taxon>
        <taxon>Bacillati</taxon>
        <taxon>Bacillota</taxon>
        <taxon>Bacilli</taxon>
        <taxon>Bacillales</taxon>
        <taxon>Bacillaceae</taxon>
        <taxon>Cytobacillus</taxon>
    </lineage>
</organism>
<dbReference type="PANTHER" id="PTHR45569">
    <property type="entry name" value="SENSOR PROTEIN KDPD"/>
    <property type="match status" value="1"/>
</dbReference>